<dbReference type="PROSITE" id="PS50013">
    <property type="entry name" value="CHROMO_2"/>
    <property type="match status" value="1"/>
</dbReference>
<dbReference type="CDD" id="cd00024">
    <property type="entry name" value="CD_CSD"/>
    <property type="match status" value="1"/>
</dbReference>
<dbReference type="AlphaFoldDB" id="A0AAE0H040"/>
<dbReference type="SUPFAM" id="SSF54160">
    <property type="entry name" value="Chromo domain-like"/>
    <property type="match status" value="1"/>
</dbReference>
<evidence type="ECO:0000259" key="2">
    <source>
        <dbReference type="PROSITE" id="PS50013"/>
    </source>
</evidence>
<dbReference type="InterPro" id="IPR000953">
    <property type="entry name" value="Chromo/chromo_shadow_dom"/>
</dbReference>
<feature type="domain" description="Chromo" evidence="2">
    <location>
        <begin position="20"/>
        <end position="82"/>
    </location>
</feature>
<comment type="caution">
    <text evidence="3">The sequence shown here is derived from an EMBL/GenBank/DDBJ whole genome shotgun (WGS) entry which is preliminary data.</text>
</comment>
<protein>
    <recommendedName>
        <fullName evidence="2">Chromo domain-containing protein</fullName>
    </recommendedName>
</protein>
<accession>A0AAE0H040</accession>
<proteinExistence type="predicted"/>
<sequence>MHYALEHLQMNDELFLVDKIVAERVASHKDGKTFPEFYIKWLGYDDENKFNTCWDPVFNLASLESDIAQFRKEKVVLLEQERERKEKEEEATIDGAAKDARESASECVEIDPDAPIFIPIYQAWQTHLPLLGLL</sequence>
<name>A0AAE0H040_9CHLO</name>
<dbReference type="Pfam" id="PF00385">
    <property type="entry name" value="Chromo"/>
    <property type="match status" value="1"/>
</dbReference>
<evidence type="ECO:0000313" key="4">
    <source>
        <dbReference type="Proteomes" id="UP001190700"/>
    </source>
</evidence>
<dbReference type="EMBL" id="LGRX02000865">
    <property type="protein sequence ID" value="KAK3287414.1"/>
    <property type="molecule type" value="Genomic_DNA"/>
</dbReference>
<keyword evidence="1" id="KW-0175">Coiled coil</keyword>
<dbReference type="InterPro" id="IPR023780">
    <property type="entry name" value="Chromo_domain"/>
</dbReference>
<dbReference type="Proteomes" id="UP001190700">
    <property type="component" value="Unassembled WGS sequence"/>
</dbReference>
<reference evidence="3 4" key="1">
    <citation type="journal article" date="2015" name="Genome Biol. Evol.">
        <title>Comparative Genomics of a Bacterivorous Green Alga Reveals Evolutionary Causalities and Consequences of Phago-Mixotrophic Mode of Nutrition.</title>
        <authorList>
            <person name="Burns J.A."/>
            <person name="Paasch A."/>
            <person name="Narechania A."/>
            <person name="Kim E."/>
        </authorList>
    </citation>
    <scope>NUCLEOTIDE SEQUENCE [LARGE SCALE GENOMIC DNA]</scope>
    <source>
        <strain evidence="3 4">PLY_AMNH</strain>
    </source>
</reference>
<dbReference type="InterPro" id="IPR016197">
    <property type="entry name" value="Chromo-like_dom_sf"/>
</dbReference>
<keyword evidence="4" id="KW-1185">Reference proteome</keyword>
<dbReference type="Gene3D" id="2.40.50.40">
    <property type="match status" value="1"/>
</dbReference>
<gene>
    <name evidence="3" type="ORF">CYMTET_5072</name>
</gene>
<evidence type="ECO:0000313" key="3">
    <source>
        <dbReference type="EMBL" id="KAK3287414.1"/>
    </source>
</evidence>
<evidence type="ECO:0000256" key="1">
    <source>
        <dbReference type="SAM" id="Coils"/>
    </source>
</evidence>
<organism evidence="3 4">
    <name type="scientific">Cymbomonas tetramitiformis</name>
    <dbReference type="NCBI Taxonomy" id="36881"/>
    <lineage>
        <taxon>Eukaryota</taxon>
        <taxon>Viridiplantae</taxon>
        <taxon>Chlorophyta</taxon>
        <taxon>Pyramimonadophyceae</taxon>
        <taxon>Pyramimonadales</taxon>
        <taxon>Pyramimonadaceae</taxon>
        <taxon>Cymbomonas</taxon>
    </lineage>
</organism>
<feature type="coiled-coil region" evidence="1">
    <location>
        <begin position="60"/>
        <end position="90"/>
    </location>
</feature>